<protein>
    <recommendedName>
        <fullName evidence="3">Secreted protein</fullName>
    </recommendedName>
</protein>
<proteinExistence type="predicted"/>
<accession>A0ABV0U4Y0</accession>
<sequence>MDYLNIYCSFCLIVGCYFNFLGSSCMFADACCTFTPNNSSSRWINETSAKASQNALSTDGSRFWKSHTPAMGHTSASAIQFCPLTLTLCGCRCCCIPFLSVYITAAVIVTARIWVLCPTDECVYVPESKTALSKKFSVIAVAFSKWNKFRLFFFL</sequence>
<organism evidence="1 2">
    <name type="scientific">Ilyodon furcidens</name>
    <name type="common">goldbreast splitfin</name>
    <dbReference type="NCBI Taxonomy" id="33524"/>
    <lineage>
        <taxon>Eukaryota</taxon>
        <taxon>Metazoa</taxon>
        <taxon>Chordata</taxon>
        <taxon>Craniata</taxon>
        <taxon>Vertebrata</taxon>
        <taxon>Euteleostomi</taxon>
        <taxon>Actinopterygii</taxon>
        <taxon>Neopterygii</taxon>
        <taxon>Teleostei</taxon>
        <taxon>Neoteleostei</taxon>
        <taxon>Acanthomorphata</taxon>
        <taxon>Ovalentaria</taxon>
        <taxon>Atherinomorphae</taxon>
        <taxon>Cyprinodontiformes</taxon>
        <taxon>Goodeidae</taxon>
        <taxon>Ilyodon</taxon>
    </lineage>
</organism>
<evidence type="ECO:0000313" key="2">
    <source>
        <dbReference type="Proteomes" id="UP001482620"/>
    </source>
</evidence>
<dbReference type="Proteomes" id="UP001482620">
    <property type="component" value="Unassembled WGS sequence"/>
</dbReference>
<dbReference type="EMBL" id="JAHRIQ010058952">
    <property type="protein sequence ID" value="MEQ2240242.1"/>
    <property type="molecule type" value="Genomic_DNA"/>
</dbReference>
<reference evidence="1 2" key="1">
    <citation type="submission" date="2021-06" db="EMBL/GenBank/DDBJ databases">
        <authorList>
            <person name="Palmer J.M."/>
        </authorList>
    </citation>
    <scope>NUCLEOTIDE SEQUENCE [LARGE SCALE GENOMIC DNA]</scope>
    <source>
        <strain evidence="2">if_2019</strain>
        <tissue evidence="1">Muscle</tissue>
    </source>
</reference>
<evidence type="ECO:0008006" key="3">
    <source>
        <dbReference type="Google" id="ProtNLM"/>
    </source>
</evidence>
<comment type="caution">
    <text evidence="1">The sequence shown here is derived from an EMBL/GenBank/DDBJ whole genome shotgun (WGS) entry which is preliminary data.</text>
</comment>
<evidence type="ECO:0000313" key="1">
    <source>
        <dbReference type="EMBL" id="MEQ2240242.1"/>
    </source>
</evidence>
<keyword evidence="2" id="KW-1185">Reference proteome</keyword>
<name>A0ABV0U4Y0_9TELE</name>
<gene>
    <name evidence="1" type="ORF">ILYODFUR_012856</name>
</gene>